<dbReference type="Gene3D" id="2.30.42.10">
    <property type="match status" value="1"/>
</dbReference>
<dbReference type="InterPro" id="IPR027268">
    <property type="entry name" value="Peptidase_M4/M1_CTD_sf"/>
</dbReference>
<sequence length="607" mass="69038">MSHATASSNETPSSYAIRYTVELAEPYAHRYLVHLDIDAPAQQQEIRLPAWIPGSYMIRDFAKNIVELHAINTSTQAPLKAEKKDKSTWIIHTQGQPTRISYPVYAWDLSVRSAHFDQTHAYFNGTSLFLEVLGQESQPCSLNIIKPSFKESSEWKVATSLKPVDHGRYEFGLYHADNYDDLIDHPVEISDFTLASFEACGVQHDVVLVGKHYADMDRLCRDLKIICEYQINFFGTPAPMDYYLFMTLVVDQGYGGLEHRASTSLIANRSDLPHKNDKEITDGYRTYLGLCSHEYFHTWNVKRIKPQKFLPYDLTQEVHTNLMWLFEGVTSYFDNLFLARSGVISNESYLECLGQDITRVIRQNGRFRQTVADSSFDTWTRFYKQDEGAPNHIVSYYVKGALIALGLDLLIQTKSDHQFRLDDVMRHLWQRYLSEGRGVNESEMPDVIQEVTSVDVSDYLNLALHTTEDLPLSDLLKAVGVSYEEYQSASLTDLGGKKPTKESTFSFGLRSKAHPMGAEIVQVLDNMPAQAAGLSAGDVIIAIDQLKVGKEDLDKLLSKFDENSDVPCHFFRQDQLMSCDIKISKTSLPSVYLSIINENEAEKWIKH</sequence>
<organism evidence="4 5">
    <name type="scientific">Litoribrevibacter euphylliae</name>
    <dbReference type="NCBI Taxonomy" id="1834034"/>
    <lineage>
        <taxon>Bacteria</taxon>
        <taxon>Pseudomonadati</taxon>
        <taxon>Pseudomonadota</taxon>
        <taxon>Gammaproteobacteria</taxon>
        <taxon>Oceanospirillales</taxon>
        <taxon>Oceanospirillaceae</taxon>
        <taxon>Litoribrevibacter</taxon>
    </lineage>
</organism>
<evidence type="ECO:0000259" key="2">
    <source>
        <dbReference type="Pfam" id="PF13180"/>
    </source>
</evidence>
<evidence type="ECO:0000313" key="4">
    <source>
        <dbReference type="EMBL" id="MFC3150894.1"/>
    </source>
</evidence>
<accession>A0ABV7HDW7</accession>
<proteinExistence type="predicted"/>
<dbReference type="InterPro" id="IPR001478">
    <property type="entry name" value="PDZ"/>
</dbReference>
<dbReference type="EMBL" id="JBHRSZ010000004">
    <property type="protein sequence ID" value="MFC3150894.1"/>
    <property type="molecule type" value="Genomic_DNA"/>
</dbReference>
<feature type="domain" description="Peptidase M61 N-terminal" evidence="3">
    <location>
        <begin position="18"/>
        <end position="190"/>
    </location>
</feature>
<evidence type="ECO:0000259" key="1">
    <source>
        <dbReference type="Pfam" id="PF05299"/>
    </source>
</evidence>
<dbReference type="PIRSF" id="PIRSF016493">
    <property type="entry name" value="Glycyl_aminpptds"/>
    <property type="match status" value="1"/>
</dbReference>
<dbReference type="Pfam" id="PF05299">
    <property type="entry name" value="Peptidase_M61"/>
    <property type="match status" value="1"/>
</dbReference>
<dbReference type="Gene3D" id="1.10.390.10">
    <property type="entry name" value="Neutral Protease Domain 2"/>
    <property type="match status" value="1"/>
</dbReference>
<evidence type="ECO:0000259" key="3">
    <source>
        <dbReference type="Pfam" id="PF17899"/>
    </source>
</evidence>
<feature type="domain" description="Peptidase M61 catalytic" evidence="1">
    <location>
        <begin position="287"/>
        <end position="403"/>
    </location>
</feature>
<dbReference type="InterPro" id="IPR040756">
    <property type="entry name" value="Peptidase_M61_N"/>
</dbReference>
<dbReference type="Pfam" id="PF17899">
    <property type="entry name" value="Peptidase_M61_N"/>
    <property type="match status" value="1"/>
</dbReference>
<keyword evidence="5" id="KW-1185">Reference proteome</keyword>
<dbReference type="InterPro" id="IPR036034">
    <property type="entry name" value="PDZ_sf"/>
</dbReference>
<dbReference type="Proteomes" id="UP001595476">
    <property type="component" value="Unassembled WGS sequence"/>
</dbReference>
<dbReference type="InterPro" id="IPR007963">
    <property type="entry name" value="Peptidase_M61_catalytic"/>
</dbReference>
<evidence type="ECO:0000313" key="5">
    <source>
        <dbReference type="Proteomes" id="UP001595476"/>
    </source>
</evidence>
<protein>
    <submittedName>
        <fullName evidence="4">M61 family metallopeptidase</fullName>
    </submittedName>
</protein>
<dbReference type="SUPFAM" id="SSF55486">
    <property type="entry name" value="Metalloproteases ('zincins'), catalytic domain"/>
    <property type="match status" value="1"/>
</dbReference>
<dbReference type="SUPFAM" id="SSF50156">
    <property type="entry name" value="PDZ domain-like"/>
    <property type="match status" value="1"/>
</dbReference>
<feature type="domain" description="PDZ" evidence="2">
    <location>
        <begin position="510"/>
        <end position="583"/>
    </location>
</feature>
<name>A0ABV7HDW7_9GAMM</name>
<dbReference type="Gene3D" id="2.60.40.3650">
    <property type="match status" value="1"/>
</dbReference>
<dbReference type="Pfam" id="PF13180">
    <property type="entry name" value="PDZ_2"/>
    <property type="match status" value="1"/>
</dbReference>
<gene>
    <name evidence="4" type="ORF">ACFOEK_07635</name>
</gene>
<reference evidence="5" key="1">
    <citation type="journal article" date="2019" name="Int. J. Syst. Evol. Microbiol.">
        <title>The Global Catalogue of Microorganisms (GCM) 10K type strain sequencing project: providing services to taxonomists for standard genome sequencing and annotation.</title>
        <authorList>
            <consortium name="The Broad Institute Genomics Platform"/>
            <consortium name="The Broad Institute Genome Sequencing Center for Infectious Disease"/>
            <person name="Wu L."/>
            <person name="Ma J."/>
        </authorList>
    </citation>
    <scope>NUCLEOTIDE SEQUENCE [LARGE SCALE GENOMIC DNA]</scope>
    <source>
        <strain evidence="5">KCTC 52438</strain>
    </source>
</reference>
<comment type="caution">
    <text evidence="4">The sequence shown here is derived from an EMBL/GenBank/DDBJ whole genome shotgun (WGS) entry which is preliminary data.</text>
</comment>
<dbReference type="InterPro" id="IPR024191">
    <property type="entry name" value="Peptidase_M61"/>
</dbReference>
<dbReference type="RefSeq" id="WP_386718652.1">
    <property type="nucleotide sequence ID" value="NZ_JBHRSZ010000004.1"/>
</dbReference>